<dbReference type="SUPFAM" id="SSF50370">
    <property type="entry name" value="Ricin B-like lectins"/>
    <property type="match status" value="1"/>
</dbReference>
<dbReference type="Pfam" id="PF14200">
    <property type="entry name" value="RicinB_lectin_2"/>
    <property type="match status" value="1"/>
</dbReference>
<evidence type="ECO:0000259" key="2">
    <source>
        <dbReference type="SMART" id="SM00458"/>
    </source>
</evidence>
<dbReference type="InterPro" id="IPR011047">
    <property type="entry name" value="Quinoprotein_ADH-like_sf"/>
</dbReference>
<proteinExistence type="predicted"/>
<feature type="signal peptide" evidence="1">
    <location>
        <begin position="1"/>
        <end position="18"/>
    </location>
</feature>
<feature type="chain" id="PRO_5024438970" evidence="1">
    <location>
        <begin position="19"/>
        <end position="552"/>
    </location>
</feature>
<dbReference type="AlphaFoldDB" id="A0A5S3PVB1"/>
<dbReference type="Proteomes" id="UP000310314">
    <property type="component" value="Unassembled WGS sequence"/>
</dbReference>
<gene>
    <name evidence="3" type="ORF">FEE95_10345</name>
</gene>
<evidence type="ECO:0000256" key="1">
    <source>
        <dbReference type="SAM" id="SignalP"/>
    </source>
</evidence>
<dbReference type="Gene3D" id="2.80.10.50">
    <property type="match status" value="1"/>
</dbReference>
<dbReference type="RefSeq" id="WP_138657872.1">
    <property type="nucleotide sequence ID" value="NZ_VATY01000002.1"/>
</dbReference>
<comment type="caution">
    <text evidence="3">The sequence shown here is derived from an EMBL/GenBank/DDBJ whole genome shotgun (WGS) entry which is preliminary data.</text>
</comment>
<evidence type="ECO:0000313" key="3">
    <source>
        <dbReference type="EMBL" id="TMM56888.1"/>
    </source>
</evidence>
<dbReference type="InterPro" id="IPR035992">
    <property type="entry name" value="Ricin_B-like_lectins"/>
</dbReference>
<dbReference type="SMART" id="SM00458">
    <property type="entry name" value="RICIN"/>
    <property type="match status" value="1"/>
</dbReference>
<dbReference type="InterPro" id="IPR000772">
    <property type="entry name" value="Ricin_B_lectin"/>
</dbReference>
<protein>
    <submittedName>
        <fullName evidence="3">RICIN domain-containing protein</fullName>
    </submittedName>
</protein>
<reference evidence="3 4" key="1">
    <citation type="submission" date="2019-05" db="EMBL/GenBank/DDBJ databases">
        <authorList>
            <person name="Zhang J.-Y."/>
            <person name="Feg X."/>
            <person name="Du Z.-J."/>
        </authorList>
    </citation>
    <scope>NUCLEOTIDE SEQUENCE [LARGE SCALE GENOMIC DNA]</scope>
    <source>
        <strain evidence="3 4">RZ26</strain>
    </source>
</reference>
<dbReference type="PROSITE" id="PS51257">
    <property type="entry name" value="PROKAR_LIPOPROTEIN"/>
    <property type="match status" value="1"/>
</dbReference>
<feature type="domain" description="Ricin B lectin" evidence="2">
    <location>
        <begin position="410"/>
        <end position="548"/>
    </location>
</feature>
<dbReference type="SUPFAM" id="SSF50998">
    <property type="entry name" value="Quinoprotein alcohol dehydrogenase-like"/>
    <property type="match status" value="1"/>
</dbReference>
<dbReference type="OrthoDB" id="814028at2"/>
<dbReference type="PROSITE" id="PS50231">
    <property type="entry name" value="RICIN_B_LECTIN"/>
    <property type="match status" value="1"/>
</dbReference>
<name>A0A5S3PVB1_9FLAO</name>
<organism evidence="3 4">
    <name type="scientific">Maribacter algarum</name>
    <name type="common">ex Zhang et al. 2020</name>
    <dbReference type="NCBI Taxonomy" id="2578118"/>
    <lineage>
        <taxon>Bacteria</taxon>
        <taxon>Pseudomonadati</taxon>
        <taxon>Bacteroidota</taxon>
        <taxon>Flavobacteriia</taxon>
        <taxon>Flavobacteriales</taxon>
        <taxon>Flavobacteriaceae</taxon>
        <taxon>Maribacter</taxon>
    </lineage>
</organism>
<accession>A0A5S3PVB1</accession>
<evidence type="ECO:0000313" key="4">
    <source>
        <dbReference type="Proteomes" id="UP000310314"/>
    </source>
</evidence>
<keyword evidence="4" id="KW-1185">Reference proteome</keyword>
<dbReference type="CDD" id="cd00161">
    <property type="entry name" value="beta-trefoil_Ricin-like"/>
    <property type="match status" value="1"/>
</dbReference>
<keyword evidence="1" id="KW-0732">Signal</keyword>
<sequence length="552" mass="59970">MKKIYLIILSALVFVASCTDETTYIDQQSLGRELVLEESNTVLSNGIGNSSNGILDIYFEHEISSKNGGMSLSTTSDFHLNLVGQVSSPAFEGSSNLAATHVDYQDEYAYVSYNTIGETFAGAVDVIDLTDPLSPVLVSRMYMFNRDANVILYDNGYVYVLGSVDTEKVLEATGESFIAKIAVQNGSIDLNSVEYFYQQGNTATGITKIQNSYYVTSGVAGSIAKYDGNAFLKSSEVTFDDLRSVTSANGKLAVLDGSTGVTIMDGELNVLSQINMSSSFVEDAKRTISMTADQVIVAEGAQGAGVYNLTTGALEERLPILLDPENIIPSDKVTNAVSVNGNATLLANGGAGLAIKVKNELLDLMGVVELNGSINYVVSDGNYIFAASGNSGLQIIHKIRTQESLIIPEGDYLIRARHSGRVLGLSSLSSDNGINISQESTTGQAESEEWNLEILDSGAYVIRSTYSNKAAQMEPVSGQRYNNVQQWEYEGQTSQQWAIEPAAEEGYFYIRNLSDNQYMDVFGRRTSAGTNLITWPFHGRGNQQWEFERIDQ</sequence>
<dbReference type="EMBL" id="VATY01000002">
    <property type="protein sequence ID" value="TMM56888.1"/>
    <property type="molecule type" value="Genomic_DNA"/>
</dbReference>